<gene>
    <name evidence="1" type="ORF">SAMN05421693_10946</name>
</gene>
<protein>
    <submittedName>
        <fullName evidence="1">Uncharacterized protein</fullName>
    </submittedName>
</protein>
<reference evidence="1 2" key="1">
    <citation type="submission" date="2016-10" db="EMBL/GenBank/DDBJ databases">
        <authorList>
            <person name="de Groot N.N."/>
        </authorList>
    </citation>
    <scope>NUCLEOTIDE SEQUENCE [LARGE SCALE GENOMIC DNA]</scope>
    <source>
        <strain evidence="1 2">B7-7</strain>
    </source>
</reference>
<accession>A0A1H9BJ81</accession>
<evidence type="ECO:0000313" key="2">
    <source>
        <dbReference type="Proteomes" id="UP000199496"/>
    </source>
</evidence>
<dbReference type="STRING" id="867345.SAMN05421693_10946"/>
<dbReference type="Proteomes" id="UP000199496">
    <property type="component" value="Unassembled WGS sequence"/>
</dbReference>
<evidence type="ECO:0000313" key="1">
    <source>
        <dbReference type="EMBL" id="SEP88965.1"/>
    </source>
</evidence>
<proteinExistence type="predicted"/>
<dbReference type="EMBL" id="FOFO01000009">
    <property type="protein sequence ID" value="SEP88965.1"/>
    <property type="molecule type" value="Genomic_DNA"/>
</dbReference>
<dbReference type="AlphaFoldDB" id="A0A1H9BJ81"/>
<keyword evidence="2" id="KW-1185">Reference proteome</keyword>
<sequence length="48" mass="4952">MTGILAASAVDSFTGTVFNDVAPQAGLYREFGAAISALWVVVFSLGMV</sequence>
<organism evidence="1 2">
    <name type="scientific">Ectothiorhodospira magna</name>
    <dbReference type="NCBI Taxonomy" id="867345"/>
    <lineage>
        <taxon>Bacteria</taxon>
        <taxon>Pseudomonadati</taxon>
        <taxon>Pseudomonadota</taxon>
        <taxon>Gammaproteobacteria</taxon>
        <taxon>Chromatiales</taxon>
        <taxon>Ectothiorhodospiraceae</taxon>
        <taxon>Ectothiorhodospira</taxon>
    </lineage>
</organism>
<name>A0A1H9BJ81_9GAMM</name>